<keyword evidence="2" id="KW-1185">Reference proteome</keyword>
<sequence length="108" mass="11748">MPSSPLAIAVGRAPLAISLSPRMIPAPLSPVVASYTAMLYASTSWAKCFSNYTLDIYLTYAEALQVYLCLFSGTRERKMGLWSLNAGCCEQGTLSESRCKGEQSNRRG</sequence>
<reference evidence="1" key="1">
    <citation type="submission" date="2021-01" db="EMBL/GenBank/DDBJ databases">
        <title>Adiantum capillus-veneris genome.</title>
        <authorList>
            <person name="Fang Y."/>
            <person name="Liao Q."/>
        </authorList>
    </citation>
    <scope>NUCLEOTIDE SEQUENCE</scope>
    <source>
        <strain evidence="1">H3</strain>
        <tissue evidence="1">Leaf</tissue>
    </source>
</reference>
<organism evidence="1 2">
    <name type="scientific">Adiantum capillus-veneris</name>
    <name type="common">Maidenhair fern</name>
    <dbReference type="NCBI Taxonomy" id="13818"/>
    <lineage>
        <taxon>Eukaryota</taxon>
        <taxon>Viridiplantae</taxon>
        <taxon>Streptophyta</taxon>
        <taxon>Embryophyta</taxon>
        <taxon>Tracheophyta</taxon>
        <taxon>Polypodiopsida</taxon>
        <taxon>Polypodiidae</taxon>
        <taxon>Polypodiales</taxon>
        <taxon>Pteridineae</taxon>
        <taxon>Pteridaceae</taxon>
        <taxon>Vittarioideae</taxon>
        <taxon>Adiantum</taxon>
    </lineage>
</organism>
<proteinExistence type="predicted"/>
<name>A0A9D4UI34_ADICA</name>
<gene>
    <name evidence="1" type="ORF">GOP47_0018346</name>
</gene>
<evidence type="ECO:0000313" key="2">
    <source>
        <dbReference type="Proteomes" id="UP000886520"/>
    </source>
</evidence>
<comment type="caution">
    <text evidence="1">The sequence shown here is derived from an EMBL/GenBank/DDBJ whole genome shotgun (WGS) entry which is preliminary data.</text>
</comment>
<evidence type="ECO:0000313" key="1">
    <source>
        <dbReference type="EMBL" id="KAI5067818.1"/>
    </source>
</evidence>
<protein>
    <submittedName>
        <fullName evidence="1">Uncharacterized protein</fullName>
    </submittedName>
</protein>
<accession>A0A9D4UI34</accession>
<dbReference type="Proteomes" id="UP000886520">
    <property type="component" value="Chromosome 17"/>
</dbReference>
<dbReference type="EMBL" id="JABFUD020000017">
    <property type="protein sequence ID" value="KAI5067818.1"/>
    <property type="molecule type" value="Genomic_DNA"/>
</dbReference>
<dbReference type="AlphaFoldDB" id="A0A9D4UI34"/>